<dbReference type="OrthoDB" id="9122461at2"/>
<feature type="domain" description="Peptidase M60" evidence="2">
    <location>
        <begin position="982"/>
        <end position="1327"/>
    </location>
</feature>
<dbReference type="KEGG" id="fbl:Fbal_3111"/>
<name>E1SUK3_FERBD</name>
<organism evidence="3 4">
    <name type="scientific">Ferrimonas balearica (strain DSM 9799 / CCM 4581 / KCTC 23876 / PAT)</name>
    <dbReference type="NCBI Taxonomy" id="550540"/>
    <lineage>
        <taxon>Bacteria</taxon>
        <taxon>Pseudomonadati</taxon>
        <taxon>Pseudomonadota</taxon>
        <taxon>Gammaproteobacteria</taxon>
        <taxon>Alteromonadales</taxon>
        <taxon>Ferrimonadaceae</taxon>
        <taxon>Ferrimonas</taxon>
    </lineage>
</organism>
<evidence type="ECO:0000313" key="3">
    <source>
        <dbReference type="EMBL" id="ADN77310.1"/>
    </source>
</evidence>
<gene>
    <name evidence="3" type="ordered locus">Fbal_3111</name>
</gene>
<evidence type="ECO:0000313" key="4">
    <source>
        <dbReference type="Proteomes" id="UP000006683"/>
    </source>
</evidence>
<sequence>MLLLVAPLIFGCSKEAEEKAEAVDGGTTDQGLIHGTYYQIKTASNEGGALQPQSLLLPEGGKGVFALTVESGYQLLSVSGCGGAMTDEGFVVEGIQGDCTVRAHFAERPIQIQTETSEGGVLSPQSRSLKRGETGRFEPMPDIGYELAEISGCGGSLQGAFYETGPATDDCTVVASFAVKTGNIIDPPAPPGPGSSQTPLYLISTQSVGGGTLYPQQQEIESGQQAIIQPIPEAGHHMTAIEGCNGTLEVDGFITAPVNQNCTVTASFARNQYRIVTDLNTGGSIRPTHMTLNHGDVGEFVVSANPGFQVASVSGCAGSLLNGVYTVGAINESCTIDVRFSPVQYQIATAVGEGGSIQPTQMTLSHGDTGEFVVSAEAGYQVASVTGCEGSLLNGVYTVGAINQSCTIDVRFSPVQYQIATAVGEGGSIQPTQMTLSHGDTGAFVVSAEPEYQVASVSGCEGSLLNGVYTTGPISESCSIDVRFSPVQYQVSTEVGEGGSISPAQLQVDSGQRGVFTLSPQSGYAVDAISGCGGTLTEGRYQTDEVLADCTVSVSFLTNAQNAIKHADHRLASEQELIDHLQAAIAQREQKRKATVRALFSGLETISWFPSHDAVHFTSYLPDTTWPLLRSNTTQYNSASNVGLVMVHEKAQQRWAAMASSLFSVGRNEGTDTLLKRLLGWLTRGEDAKEGFRIVAAHVPRRADDYWFPHYEGMVSWLNAHYPDAYQVNGARECDGAAFSGCIDESEPDLIVLGGFGNADAAVMAEAIEKAKALSIPILTTNYFRSAGPILSPLYQEMGLTSANNYWSKHRALDLNVEALLLTDETAVKAMSDIVRLLEEGKFDTEAIAGCTRNFLSCNSSGFRAAFRFGADHFRRSVTALDAGGINLFGLSSADIVQAGVLLADKYRSNIDYPITRSEGEAWLQALFADWAVNYARPNNQAQPDLGEYVIDKRQVRKQENAHYEYPEVTQSRRQISVPYPNQWTTTGWYALPGQTVTLTRHDDSDAVVKVRLNYHRGDTHKAHKNGIYNRPLELTTQRLTLAKQSSVTLSSPYGGPIYLHLSGSGTTLTTDVTASGIVHHPSIRDFNDSEQIAAFQQAMESTQIPHLDLRSEVAEHHMRRDKFTSSIGSRFEDVGALLTSIRRDHINSVYSLAGFKIPGMTLADSLPTDVKSVCLDLLGEDCIDNTLHVRRIIQHANYDQYSLCGSGCSGNPWDASWSINPLGWGDNHELGHNLQVPRLNVHYAPAEDANRWGGYSSRAGENSNNIFPYYVYWHHHYIQEGNTSIRRDTHSNQKELFFAFMSDVLQRRNGEGERVVFKNDSCSTFGTGDRYQAPWESNTYAIHNGYRMTFYLQMALRAHGLTMASGTKLNNGFGIYTLLYLHSRIFGRYAANQQVWEANRNQLGFSLFPYQGHEVYGGRKIKDIPGNDFMLVSLSHLTGLDWRSHFDLLGLRYTTLASQQVQANATAGALRMGMYVLDTDLPPANMTEGLDFLPLSMEDSTTVWPRDNSSPAQCGNP</sequence>
<evidence type="ECO:0000259" key="2">
    <source>
        <dbReference type="PROSITE" id="PS51723"/>
    </source>
</evidence>
<dbReference type="Pfam" id="PF18642">
    <property type="entry name" value="IMPa_helical"/>
    <property type="match status" value="1"/>
</dbReference>
<dbReference type="HOGENOM" id="CLU_004117_0_0_6"/>
<feature type="region of interest" description="Disordered" evidence="1">
    <location>
        <begin position="115"/>
        <end position="137"/>
    </location>
</feature>
<dbReference type="InterPro" id="IPR041549">
    <property type="entry name" value="IMPa_helical"/>
</dbReference>
<dbReference type="GeneID" id="67183331"/>
<dbReference type="Gene3D" id="1.10.390.30">
    <property type="entry name" value="Peptidase M60, enhancin-like domain 3"/>
    <property type="match status" value="1"/>
</dbReference>
<dbReference type="InterPro" id="IPR035423">
    <property type="entry name" value="M60-like_N"/>
</dbReference>
<dbReference type="SMART" id="SM01276">
    <property type="entry name" value="M60-like"/>
    <property type="match status" value="1"/>
</dbReference>
<dbReference type="InterPro" id="IPR031161">
    <property type="entry name" value="Peptidase_M60_dom"/>
</dbReference>
<protein>
    <recommendedName>
        <fullName evidence="2">Peptidase M60 domain-containing protein</fullName>
    </recommendedName>
</protein>
<keyword evidence="4" id="KW-1185">Reference proteome</keyword>
<dbReference type="NCBIfam" id="NF038322">
    <property type="entry name" value="ImpA_fam_HExGH"/>
    <property type="match status" value="1"/>
</dbReference>
<dbReference type="eggNOG" id="COG1879">
    <property type="taxonomic scope" value="Bacteria"/>
</dbReference>
<dbReference type="InterPro" id="IPR044060">
    <property type="entry name" value="Bacterial_rp_domain"/>
</dbReference>
<dbReference type="Pfam" id="PF17291">
    <property type="entry name" value="M60-like_N"/>
    <property type="match status" value="1"/>
</dbReference>
<dbReference type="RefSeq" id="WP_013346616.1">
    <property type="nucleotide sequence ID" value="NC_014541.1"/>
</dbReference>
<dbReference type="EMBL" id="CP002209">
    <property type="protein sequence ID" value="ADN77310.1"/>
    <property type="molecule type" value="Genomic_DNA"/>
</dbReference>
<reference evidence="3 4" key="1">
    <citation type="journal article" date="2010" name="Stand. Genomic Sci.">
        <title>Complete genome sequence of Ferrimonas balearica type strain (PAT).</title>
        <authorList>
            <person name="Nolan M."/>
            <person name="Sikorski J."/>
            <person name="Davenport K."/>
            <person name="Lucas S."/>
            <person name="Glavina Del Rio T."/>
            <person name="Tice H."/>
            <person name="Cheng J."/>
            <person name="Goodwin L."/>
            <person name="Pitluck S."/>
            <person name="Liolios K."/>
            <person name="Ivanova N."/>
            <person name="Mavromatis K."/>
            <person name="Ovchinnikova G."/>
            <person name="Pati A."/>
            <person name="Chen A."/>
            <person name="Palaniappan K."/>
            <person name="Land M."/>
            <person name="Hauser L."/>
            <person name="Chang Y."/>
            <person name="Jeffries C."/>
            <person name="Tapia R."/>
            <person name="Brettin T."/>
            <person name="Detter J."/>
            <person name="Han C."/>
            <person name="Yasawong M."/>
            <person name="Rohde M."/>
            <person name="Tindall B."/>
            <person name="Goker M."/>
            <person name="Woyke T."/>
            <person name="Bristow J."/>
            <person name="Eisen J."/>
            <person name="Markowitz V."/>
            <person name="Hugenholtz P."/>
            <person name="Kyrpides N."/>
            <person name="Klenk H."/>
            <person name="Lapidus A."/>
        </authorList>
    </citation>
    <scope>NUCLEOTIDE SEQUENCE [LARGE SCALE GENOMIC DNA]</scope>
    <source>
        <strain evidence="4">DSM 9799 / CCM 4581 / KCTC 23876 / PAT</strain>
    </source>
</reference>
<dbReference type="Proteomes" id="UP000006683">
    <property type="component" value="Chromosome"/>
</dbReference>
<proteinExistence type="predicted"/>
<dbReference type="STRING" id="550540.Fbal_3111"/>
<accession>E1SUK3</accession>
<dbReference type="PROSITE" id="PS51723">
    <property type="entry name" value="PEPTIDASE_M60"/>
    <property type="match status" value="1"/>
</dbReference>
<feature type="compositionally biased region" description="Polar residues" evidence="1">
    <location>
        <begin position="115"/>
        <end position="127"/>
    </location>
</feature>
<dbReference type="InterPro" id="IPR042279">
    <property type="entry name" value="Pep_M60_3"/>
</dbReference>
<evidence type="ECO:0000256" key="1">
    <source>
        <dbReference type="SAM" id="MobiDB-lite"/>
    </source>
</evidence>
<dbReference type="Pfam" id="PF18998">
    <property type="entry name" value="Flg_new_2"/>
    <property type="match status" value="1"/>
</dbReference>